<dbReference type="Proteomes" id="UP000654075">
    <property type="component" value="Unassembled WGS sequence"/>
</dbReference>
<dbReference type="EMBL" id="CAJNNV010001982">
    <property type="protein sequence ID" value="CAE8586256.1"/>
    <property type="molecule type" value="Genomic_DNA"/>
</dbReference>
<feature type="non-terminal residue" evidence="1">
    <location>
        <position position="51"/>
    </location>
</feature>
<comment type="caution">
    <text evidence="1">The sequence shown here is derived from an EMBL/GenBank/DDBJ whole genome shotgun (WGS) entry which is preliminary data.</text>
</comment>
<sequence length="51" mass="5813">IACCELGTGALAASPQTAIQSHFPNFAWREPPRWSWGTARWAKEWRASWQP</sequence>
<accession>A0A813DHG1</accession>
<evidence type="ECO:0000313" key="1">
    <source>
        <dbReference type="EMBL" id="CAE8586256.1"/>
    </source>
</evidence>
<evidence type="ECO:0000313" key="2">
    <source>
        <dbReference type="Proteomes" id="UP000654075"/>
    </source>
</evidence>
<keyword evidence="2" id="KW-1185">Reference proteome</keyword>
<organism evidence="1 2">
    <name type="scientific">Polarella glacialis</name>
    <name type="common">Dinoflagellate</name>
    <dbReference type="NCBI Taxonomy" id="89957"/>
    <lineage>
        <taxon>Eukaryota</taxon>
        <taxon>Sar</taxon>
        <taxon>Alveolata</taxon>
        <taxon>Dinophyceae</taxon>
        <taxon>Suessiales</taxon>
        <taxon>Suessiaceae</taxon>
        <taxon>Polarella</taxon>
    </lineage>
</organism>
<name>A0A813DHG1_POLGL</name>
<gene>
    <name evidence="1" type="ORF">PGLA1383_LOCUS5134</name>
</gene>
<reference evidence="1" key="1">
    <citation type="submission" date="2021-02" db="EMBL/GenBank/DDBJ databases">
        <authorList>
            <person name="Dougan E. K."/>
            <person name="Rhodes N."/>
            <person name="Thang M."/>
            <person name="Chan C."/>
        </authorList>
    </citation>
    <scope>NUCLEOTIDE SEQUENCE</scope>
</reference>
<proteinExistence type="predicted"/>
<dbReference type="AlphaFoldDB" id="A0A813DHG1"/>
<protein>
    <submittedName>
        <fullName evidence="1">Uncharacterized protein</fullName>
    </submittedName>
</protein>